<comment type="caution">
    <text evidence="2">The sequence shown here is derived from an EMBL/GenBank/DDBJ whole genome shotgun (WGS) entry which is preliminary data.</text>
</comment>
<dbReference type="Gene3D" id="3.20.20.140">
    <property type="entry name" value="Metal-dependent hydrolases"/>
    <property type="match status" value="1"/>
</dbReference>
<gene>
    <name evidence="2" type="ORF">LCGC14_0803620</name>
</gene>
<dbReference type="SUPFAM" id="SSF89550">
    <property type="entry name" value="PHP domain-like"/>
    <property type="match status" value="1"/>
</dbReference>
<evidence type="ECO:0000313" key="2">
    <source>
        <dbReference type="EMBL" id="KKN33459.1"/>
    </source>
</evidence>
<proteinExistence type="predicted"/>
<protein>
    <recommendedName>
        <fullName evidence="1">Polymerase/histidinol phosphatase N-terminal domain-containing protein</fullName>
    </recommendedName>
</protein>
<dbReference type="PANTHER" id="PTHR42924:SF3">
    <property type="entry name" value="POLYMERASE_HISTIDINOL PHOSPHATASE N-TERMINAL DOMAIN-CONTAINING PROTEIN"/>
    <property type="match status" value="1"/>
</dbReference>
<dbReference type="SMART" id="SM00481">
    <property type="entry name" value="POLIIIAc"/>
    <property type="match status" value="1"/>
</dbReference>
<dbReference type="InterPro" id="IPR016195">
    <property type="entry name" value="Pol/histidinol_Pase-like"/>
</dbReference>
<dbReference type="GO" id="GO:0004534">
    <property type="term" value="F:5'-3' RNA exonuclease activity"/>
    <property type="evidence" value="ECO:0007669"/>
    <property type="project" value="TreeGrafter"/>
</dbReference>
<organism evidence="2">
    <name type="scientific">marine sediment metagenome</name>
    <dbReference type="NCBI Taxonomy" id="412755"/>
    <lineage>
        <taxon>unclassified sequences</taxon>
        <taxon>metagenomes</taxon>
        <taxon>ecological metagenomes</taxon>
    </lineage>
</organism>
<evidence type="ECO:0000259" key="1">
    <source>
        <dbReference type="SMART" id="SM00481"/>
    </source>
</evidence>
<dbReference type="InterPro" id="IPR003141">
    <property type="entry name" value="Pol/His_phosphatase_N"/>
</dbReference>
<dbReference type="GO" id="GO:0035312">
    <property type="term" value="F:5'-3' DNA exonuclease activity"/>
    <property type="evidence" value="ECO:0007669"/>
    <property type="project" value="TreeGrafter"/>
</dbReference>
<reference evidence="2" key="1">
    <citation type="journal article" date="2015" name="Nature">
        <title>Complex archaea that bridge the gap between prokaryotes and eukaryotes.</title>
        <authorList>
            <person name="Spang A."/>
            <person name="Saw J.H."/>
            <person name="Jorgensen S.L."/>
            <person name="Zaremba-Niedzwiedzka K."/>
            <person name="Martijn J."/>
            <person name="Lind A.E."/>
            <person name="van Eijk R."/>
            <person name="Schleper C."/>
            <person name="Guy L."/>
            <person name="Ettema T.J."/>
        </authorList>
    </citation>
    <scope>NUCLEOTIDE SEQUENCE</scope>
</reference>
<dbReference type="PANTHER" id="PTHR42924">
    <property type="entry name" value="EXONUCLEASE"/>
    <property type="match status" value="1"/>
</dbReference>
<dbReference type="CDD" id="cd07432">
    <property type="entry name" value="PHP_HisPPase"/>
    <property type="match status" value="1"/>
</dbReference>
<sequence>MLRRFKADLHIHTCLSPCTELDMSPMRILTAAKKKEIDVIGICDHNSSENSLAVMNAAKKMNINVFPGMEVTSQEEVHVLALFDGIENALKLQEYIYENLPGENDEDAFGMQVIVNEKEEVLGLNNKLLIGATTIPLEKIIRTVHSLNGIAIASHIDRESFSIISQLGFIPDNLELDALEISPAITREEAKQRYSDNYPIACSSDAHYPDDIGKAFTSFLLKDSTLTEIKKALKNEDGRKLIQ</sequence>
<feature type="domain" description="Polymerase/histidinol phosphatase N-terminal" evidence="1">
    <location>
        <begin position="7"/>
        <end position="75"/>
    </location>
</feature>
<dbReference type="InterPro" id="IPR004013">
    <property type="entry name" value="PHP_dom"/>
</dbReference>
<dbReference type="Pfam" id="PF02811">
    <property type="entry name" value="PHP"/>
    <property type="match status" value="1"/>
</dbReference>
<dbReference type="InterPro" id="IPR052018">
    <property type="entry name" value="PHP_domain"/>
</dbReference>
<accession>A0A0F9PTI7</accession>
<dbReference type="EMBL" id="LAZR01002177">
    <property type="protein sequence ID" value="KKN33459.1"/>
    <property type="molecule type" value="Genomic_DNA"/>
</dbReference>
<dbReference type="AlphaFoldDB" id="A0A0F9PTI7"/>
<dbReference type="Pfam" id="PF13263">
    <property type="entry name" value="PHP_C"/>
    <property type="match status" value="1"/>
</dbReference>
<name>A0A0F9PTI7_9ZZZZ</name>